<feature type="binding site" evidence="6">
    <location>
        <position position="12"/>
    </location>
    <ligand>
        <name>(6S)-NADPHX</name>
        <dbReference type="ChEBI" id="CHEBI:64076"/>
    </ligand>
</feature>
<proteinExistence type="inferred from homology"/>
<keyword evidence="4 6" id="KW-0520">NAD</keyword>
<evidence type="ECO:0000256" key="2">
    <source>
        <dbReference type="ARBA" id="ARBA00022840"/>
    </source>
</evidence>
<evidence type="ECO:0000256" key="1">
    <source>
        <dbReference type="ARBA" id="ARBA00022741"/>
    </source>
</evidence>
<dbReference type="InterPro" id="IPR029056">
    <property type="entry name" value="Ribokinase-like"/>
</dbReference>
<keyword evidence="5 6" id="KW-0456">Lyase</keyword>
<dbReference type="NCBIfam" id="TIGR00196">
    <property type="entry name" value="yjeF_cterm"/>
    <property type="match status" value="1"/>
</dbReference>
<dbReference type="PROSITE" id="PS51383">
    <property type="entry name" value="YJEF_C_3"/>
    <property type="match status" value="1"/>
</dbReference>
<comment type="subunit">
    <text evidence="6">Homotetramer.</text>
</comment>
<evidence type="ECO:0000256" key="3">
    <source>
        <dbReference type="ARBA" id="ARBA00022857"/>
    </source>
</evidence>
<comment type="catalytic activity">
    <reaction evidence="6">
        <text>(6S)-NADHX + ADP = AMP + phosphate + NADH + H(+)</text>
        <dbReference type="Rhea" id="RHEA:32223"/>
        <dbReference type="ChEBI" id="CHEBI:15378"/>
        <dbReference type="ChEBI" id="CHEBI:43474"/>
        <dbReference type="ChEBI" id="CHEBI:57945"/>
        <dbReference type="ChEBI" id="CHEBI:64074"/>
        <dbReference type="ChEBI" id="CHEBI:456215"/>
        <dbReference type="ChEBI" id="CHEBI:456216"/>
        <dbReference type="EC" id="4.2.1.136"/>
    </reaction>
</comment>
<evidence type="ECO:0000256" key="4">
    <source>
        <dbReference type="ARBA" id="ARBA00023027"/>
    </source>
</evidence>
<dbReference type="GO" id="GO:0005524">
    <property type="term" value="F:ATP binding"/>
    <property type="evidence" value="ECO:0007669"/>
    <property type="project" value="UniProtKB-KW"/>
</dbReference>
<dbReference type="GO" id="GO:0046496">
    <property type="term" value="P:nicotinamide nucleotide metabolic process"/>
    <property type="evidence" value="ECO:0007669"/>
    <property type="project" value="UniProtKB-UniRule"/>
</dbReference>
<evidence type="ECO:0000259" key="7">
    <source>
        <dbReference type="PROSITE" id="PS51383"/>
    </source>
</evidence>
<comment type="function">
    <text evidence="6">Catalyzes the dehydration of the S-form of NAD(P)HX at the expense of ADP, which is converted to AMP. Together with NAD(P)HX epimerase, which catalyzes the epimerization of the S- and R-forms, the enzyme allows the repair of both epimers of NAD(P)HX, a damaged form of NAD(P)H that is a result of enzymatic or heat-dependent hydration.</text>
</comment>
<dbReference type="GO" id="GO:0110051">
    <property type="term" value="P:metabolite repair"/>
    <property type="evidence" value="ECO:0007669"/>
    <property type="project" value="TreeGrafter"/>
</dbReference>
<evidence type="ECO:0000256" key="5">
    <source>
        <dbReference type="ARBA" id="ARBA00023239"/>
    </source>
</evidence>
<sequence length="249" mass="25411">MLVIGGGAFTGAPALSALAALRAGADWVTVAAPKSVAGTIAGFSPDLIVHSLSGKYLAGDDADIVNALIRKHNVTVIGMGIGRESETAEAVSEIIRSNPDARFVIDADALHALAMPMQPGTPPIITPHAGEFRMLGGDVSADLDERCELVMDFSKRNRVVTLLKGDIDVISDGRAVRINRTGNSGMTVGGTGDVLAGVAGAIFANTGALAAASAGALIVGTAGDLAFLKYGYGLLATDVIECIPDAMRR</sequence>
<dbReference type="HAMAP" id="MF_01965">
    <property type="entry name" value="NADHX_dehydratase"/>
    <property type="match status" value="1"/>
</dbReference>
<comment type="catalytic activity">
    <reaction evidence="6">
        <text>(6S)-NADPHX + ADP = AMP + phosphate + NADPH + H(+)</text>
        <dbReference type="Rhea" id="RHEA:32235"/>
        <dbReference type="ChEBI" id="CHEBI:15378"/>
        <dbReference type="ChEBI" id="CHEBI:43474"/>
        <dbReference type="ChEBI" id="CHEBI:57783"/>
        <dbReference type="ChEBI" id="CHEBI:64076"/>
        <dbReference type="ChEBI" id="CHEBI:456215"/>
        <dbReference type="ChEBI" id="CHEBI:456216"/>
        <dbReference type="EC" id="4.2.1.136"/>
    </reaction>
</comment>
<dbReference type="EMBL" id="MT631007">
    <property type="protein sequence ID" value="QNO44734.1"/>
    <property type="molecule type" value="Genomic_DNA"/>
</dbReference>
<keyword evidence="1 6" id="KW-0547">Nucleotide-binding</keyword>
<evidence type="ECO:0000256" key="6">
    <source>
        <dbReference type="HAMAP-Rule" id="MF_01965"/>
    </source>
</evidence>
<keyword evidence="3 6" id="KW-0521">NADP</keyword>
<protein>
    <recommendedName>
        <fullName evidence="6">ADP-dependent (S)-NAD(P)H-hydrate dehydratase</fullName>
        <ecNumber evidence="6">4.2.1.136</ecNumber>
    </recommendedName>
    <alternativeName>
        <fullName evidence="6">ADP-dependent NAD(P)HX dehydratase</fullName>
    </alternativeName>
</protein>
<accession>A0A7G9Y9Q0</accession>
<dbReference type="EC" id="4.2.1.136" evidence="6"/>
<reference evidence="8" key="1">
    <citation type="submission" date="2020-06" db="EMBL/GenBank/DDBJ databases">
        <title>Unique genomic features of the anaerobic methanotrophic archaea.</title>
        <authorList>
            <person name="Chadwick G.L."/>
            <person name="Skennerton C.T."/>
            <person name="Laso-Perez R."/>
            <person name="Leu A.O."/>
            <person name="Speth D.R."/>
            <person name="Yu H."/>
            <person name="Morgan-Lang C."/>
            <person name="Hatzenpichler R."/>
            <person name="Goudeau D."/>
            <person name="Malmstrom R."/>
            <person name="Brazelton W.J."/>
            <person name="Woyke T."/>
            <person name="Hallam S.J."/>
            <person name="Tyson G.W."/>
            <person name="Wegener G."/>
            <person name="Boetius A."/>
            <person name="Orphan V."/>
        </authorList>
    </citation>
    <scope>NUCLEOTIDE SEQUENCE</scope>
</reference>
<keyword evidence="2 6" id="KW-0067">ATP-binding</keyword>
<evidence type="ECO:0000313" key="8">
    <source>
        <dbReference type="EMBL" id="QNO44734.1"/>
    </source>
</evidence>
<comment type="caution">
    <text evidence="6">Lacks conserved residue(s) required for the propagation of feature annotation.</text>
</comment>
<feature type="binding site" evidence="6">
    <location>
        <position position="80"/>
    </location>
    <ligand>
        <name>(6S)-NADPHX</name>
        <dbReference type="ChEBI" id="CHEBI:64076"/>
    </ligand>
</feature>
<feature type="binding site" evidence="6">
    <location>
        <position position="193"/>
    </location>
    <ligand>
        <name>(6S)-NADPHX</name>
        <dbReference type="ChEBI" id="CHEBI:64076"/>
    </ligand>
</feature>
<name>A0A7G9Y9Q0_9EURY</name>
<comment type="similarity">
    <text evidence="6">Belongs to the NnrD/CARKD family.</text>
</comment>
<dbReference type="PANTHER" id="PTHR12592:SF0">
    <property type="entry name" value="ATP-DEPENDENT (S)-NAD(P)H-HYDRATE DEHYDRATASE"/>
    <property type="match status" value="1"/>
</dbReference>
<feature type="domain" description="YjeF C-terminal" evidence="7">
    <location>
        <begin position="1"/>
        <end position="249"/>
    </location>
</feature>
<feature type="binding site" evidence="6">
    <location>
        <position position="192"/>
    </location>
    <ligand>
        <name>AMP</name>
        <dbReference type="ChEBI" id="CHEBI:456215"/>
    </ligand>
</feature>
<dbReference type="GO" id="GO:0052855">
    <property type="term" value="F:ADP-dependent NAD(P)H-hydrate dehydratase activity"/>
    <property type="evidence" value="ECO:0007669"/>
    <property type="project" value="UniProtKB-UniRule"/>
</dbReference>
<dbReference type="Pfam" id="PF01256">
    <property type="entry name" value="Carb_kinase"/>
    <property type="match status" value="1"/>
</dbReference>
<organism evidence="8">
    <name type="scientific">Candidatus Methanogaster sp. ANME-2c ERB4</name>
    <dbReference type="NCBI Taxonomy" id="2759911"/>
    <lineage>
        <taxon>Archaea</taxon>
        <taxon>Methanobacteriati</taxon>
        <taxon>Methanobacteriota</taxon>
        <taxon>Stenosarchaea group</taxon>
        <taxon>Methanomicrobia</taxon>
        <taxon>Methanosarcinales</taxon>
        <taxon>ANME-2 cluster</taxon>
        <taxon>Candidatus Methanogasteraceae</taxon>
        <taxon>Candidatus Methanogaster</taxon>
    </lineage>
</organism>
<dbReference type="CDD" id="cd01171">
    <property type="entry name" value="YXKO-related"/>
    <property type="match status" value="1"/>
</dbReference>
<dbReference type="SUPFAM" id="SSF53613">
    <property type="entry name" value="Ribokinase-like"/>
    <property type="match status" value="1"/>
</dbReference>
<dbReference type="InterPro" id="IPR000631">
    <property type="entry name" value="CARKD"/>
</dbReference>
<dbReference type="Gene3D" id="3.40.1190.20">
    <property type="match status" value="1"/>
</dbReference>
<dbReference type="PANTHER" id="PTHR12592">
    <property type="entry name" value="ATP-DEPENDENT (S)-NAD(P)H-HYDRATE DEHYDRATASE FAMILY MEMBER"/>
    <property type="match status" value="1"/>
</dbReference>
<comment type="cofactor">
    <cofactor evidence="6">
        <name>Mg(2+)</name>
        <dbReference type="ChEBI" id="CHEBI:18420"/>
    </cofactor>
</comment>
<feature type="binding site" evidence="6">
    <location>
        <position position="128"/>
    </location>
    <ligand>
        <name>(6S)-NADPHX</name>
        <dbReference type="ChEBI" id="CHEBI:64076"/>
    </ligand>
</feature>
<gene>
    <name evidence="8" type="primary">CARKD</name>
    <name evidence="6" type="synonym">nnrD</name>
    <name evidence="8" type="ORF">EIKFJJEF_00001</name>
</gene>
<dbReference type="AlphaFoldDB" id="A0A7G9Y9Q0"/>